<accession>A0A951UP87</accession>
<dbReference type="PANTHER" id="PTHR30204:SF94">
    <property type="entry name" value="HEAVY METAL-DEPENDENT TRANSCRIPTIONAL REGULATOR HI_0293-RELATED"/>
    <property type="match status" value="1"/>
</dbReference>
<reference evidence="6" key="2">
    <citation type="journal article" date="2022" name="Microbiol. Resour. Announc.">
        <title>Metagenome Sequencing to Explore Phylogenomics of Terrestrial Cyanobacteria.</title>
        <authorList>
            <person name="Ward R.D."/>
            <person name="Stajich J.E."/>
            <person name="Johansen J.R."/>
            <person name="Huntemann M."/>
            <person name="Clum A."/>
            <person name="Foster B."/>
            <person name="Foster B."/>
            <person name="Roux S."/>
            <person name="Palaniappan K."/>
            <person name="Varghese N."/>
            <person name="Mukherjee S."/>
            <person name="Reddy T.B.K."/>
            <person name="Daum C."/>
            <person name="Copeland A."/>
            <person name="Chen I.A."/>
            <person name="Ivanova N.N."/>
            <person name="Kyrpides N.C."/>
            <person name="Shapiro N."/>
            <person name="Eloe-Fadrosh E.A."/>
            <person name="Pietrasiak N."/>
        </authorList>
    </citation>
    <scope>NUCLEOTIDE SEQUENCE</scope>
    <source>
        <strain evidence="6">UHER 2000/2452</strain>
    </source>
</reference>
<name>A0A951UP87_9CYAN</name>
<dbReference type="Gene3D" id="1.10.1660.10">
    <property type="match status" value="1"/>
</dbReference>
<dbReference type="SMART" id="SM00422">
    <property type="entry name" value="HTH_MERR"/>
    <property type="match status" value="1"/>
</dbReference>
<dbReference type="InterPro" id="IPR047057">
    <property type="entry name" value="MerR_fam"/>
</dbReference>
<protein>
    <submittedName>
        <fullName evidence="6">Heavy metal-responsive transcriptional regulator</fullName>
    </submittedName>
</protein>
<dbReference type="CDD" id="cd04770">
    <property type="entry name" value="HTH_HMRTR"/>
    <property type="match status" value="1"/>
</dbReference>
<feature type="coiled-coil region" evidence="4">
    <location>
        <begin position="96"/>
        <end position="123"/>
    </location>
</feature>
<dbReference type="EMBL" id="JAHHHD010000022">
    <property type="protein sequence ID" value="MBW4660544.1"/>
    <property type="molecule type" value="Genomic_DNA"/>
</dbReference>
<keyword evidence="3" id="KW-0804">Transcription</keyword>
<dbReference type="GO" id="GO:0003700">
    <property type="term" value="F:DNA-binding transcription factor activity"/>
    <property type="evidence" value="ECO:0007669"/>
    <property type="project" value="InterPro"/>
</dbReference>
<dbReference type="Pfam" id="PF09278">
    <property type="entry name" value="MerR-DNA-bind"/>
    <property type="match status" value="1"/>
</dbReference>
<keyword evidence="4" id="KW-0175">Coiled coil</keyword>
<dbReference type="PROSITE" id="PS50937">
    <property type="entry name" value="HTH_MERR_2"/>
    <property type="match status" value="1"/>
</dbReference>
<dbReference type="AlphaFoldDB" id="A0A951UP87"/>
<evidence type="ECO:0000256" key="3">
    <source>
        <dbReference type="ARBA" id="ARBA00023163"/>
    </source>
</evidence>
<feature type="domain" description="HTH merR-type" evidence="5">
    <location>
        <begin position="14"/>
        <end position="84"/>
    </location>
</feature>
<keyword evidence="1" id="KW-0805">Transcription regulation</keyword>
<sequence length="146" mass="16435">MTSAGSLGHPSEALLKIGEVALQSGLPVKTIRYYEEIGLLTPTVERSAAGYRLFDAKVLNRLAFVRRSQTLGLSLTEVQQILQVHDQGELPCGEVKQHLQIKLEDLNHQIESLEILRAELQGILSGWQEKPERDRIRKTICPNIQR</sequence>
<dbReference type="PANTHER" id="PTHR30204">
    <property type="entry name" value="REDOX-CYCLING DRUG-SENSING TRANSCRIPTIONAL ACTIVATOR SOXR"/>
    <property type="match status" value="1"/>
</dbReference>
<dbReference type="Proteomes" id="UP000757435">
    <property type="component" value="Unassembled WGS sequence"/>
</dbReference>
<evidence type="ECO:0000256" key="1">
    <source>
        <dbReference type="ARBA" id="ARBA00023015"/>
    </source>
</evidence>
<proteinExistence type="predicted"/>
<evidence type="ECO:0000256" key="4">
    <source>
        <dbReference type="SAM" id="Coils"/>
    </source>
</evidence>
<reference evidence="6" key="1">
    <citation type="submission" date="2021-05" db="EMBL/GenBank/DDBJ databases">
        <authorList>
            <person name="Pietrasiak N."/>
            <person name="Ward R."/>
            <person name="Stajich J.E."/>
            <person name="Kurbessoian T."/>
        </authorList>
    </citation>
    <scope>NUCLEOTIDE SEQUENCE</scope>
    <source>
        <strain evidence="6">UHER 2000/2452</strain>
    </source>
</reference>
<keyword evidence="2" id="KW-0238">DNA-binding</keyword>
<dbReference type="Pfam" id="PF00376">
    <property type="entry name" value="MerR"/>
    <property type="match status" value="1"/>
</dbReference>
<dbReference type="InterPro" id="IPR009061">
    <property type="entry name" value="DNA-bd_dom_put_sf"/>
</dbReference>
<gene>
    <name evidence="6" type="ORF">KME15_17880</name>
</gene>
<evidence type="ECO:0000259" key="5">
    <source>
        <dbReference type="PROSITE" id="PS50937"/>
    </source>
</evidence>
<evidence type="ECO:0000256" key="2">
    <source>
        <dbReference type="ARBA" id="ARBA00023125"/>
    </source>
</evidence>
<evidence type="ECO:0000313" key="7">
    <source>
        <dbReference type="Proteomes" id="UP000757435"/>
    </source>
</evidence>
<dbReference type="InterPro" id="IPR015358">
    <property type="entry name" value="Tscrpt_reg_MerR_DNA-bd"/>
</dbReference>
<organism evidence="6 7">
    <name type="scientific">Drouetiella hepatica Uher 2000/2452</name>
    <dbReference type="NCBI Taxonomy" id="904376"/>
    <lineage>
        <taxon>Bacteria</taxon>
        <taxon>Bacillati</taxon>
        <taxon>Cyanobacteriota</taxon>
        <taxon>Cyanophyceae</taxon>
        <taxon>Oculatellales</taxon>
        <taxon>Oculatellaceae</taxon>
        <taxon>Drouetiella</taxon>
    </lineage>
</organism>
<evidence type="ECO:0000313" key="6">
    <source>
        <dbReference type="EMBL" id="MBW4660544.1"/>
    </source>
</evidence>
<dbReference type="GO" id="GO:0003677">
    <property type="term" value="F:DNA binding"/>
    <property type="evidence" value="ECO:0007669"/>
    <property type="project" value="UniProtKB-KW"/>
</dbReference>
<dbReference type="InterPro" id="IPR000551">
    <property type="entry name" value="MerR-type_HTH_dom"/>
</dbReference>
<dbReference type="SUPFAM" id="SSF46955">
    <property type="entry name" value="Putative DNA-binding domain"/>
    <property type="match status" value="1"/>
</dbReference>
<comment type="caution">
    <text evidence="6">The sequence shown here is derived from an EMBL/GenBank/DDBJ whole genome shotgun (WGS) entry which is preliminary data.</text>
</comment>